<comment type="caution">
    <text evidence="1">The sequence shown here is derived from an EMBL/GenBank/DDBJ whole genome shotgun (WGS) entry which is preliminary data.</text>
</comment>
<organism evidence="1 2">
    <name type="scientific">Moraxella lacunata</name>
    <dbReference type="NCBI Taxonomy" id="477"/>
    <lineage>
        <taxon>Bacteria</taxon>
        <taxon>Pseudomonadati</taxon>
        <taxon>Pseudomonadota</taxon>
        <taxon>Gammaproteobacteria</taxon>
        <taxon>Moraxellales</taxon>
        <taxon>Moraxellaceae</taxon>
        <taxon>Moraxella</taxon>
    </lineage>
</organism>
<name>A0A1V4GZK3_MORLA</name>
<dbReference type="AlphaFoldDB" id="A0A1V4GZK3"/>
<gene>
    <name evidence="1" type="ORF">B5J94_04540</name>
</gene>
<dbReference type="Proteomes" id="UP000191025">
    <property type="component" value="Unassembled WGS sequence"/>
</dbReference>
<protein>
    <submittedName>
        <fullName evidence="1">Uncharacterized protein</fullName>
    </submittedName>
</protein>
<reference evidence="2" key="1">
    <citation type="submission" date="2017-03" db="EMBL/GenBank/DDBJ databases">
        <title>Draft genome sequence of Moraxella equi CCUG 4950T type strain.</title>
        <authorList>
            <person name="Salva-Serra F."/>
            <person name="Engstrom-Jakobsson H."/>
            <person name="Thorell K."/>
            <person name="Jaen-Luchoro D."/>
            <person name="Gonzales-Siles L."/>
            <person name="Karlsson R."/>
            <person name="Yazdan S."/>
            <person name="Boulund F."/>
            <person name="Johnning A."/>
            <person name="Engstrand L."/>
            <person name="Kristiansson E."/>
            <person name="Moore E."/>
        </authorList>
    </citation>
    <scope>NUCLEOTIDE SEQUENCE [LARGE SCALE GENOMIC DNA]</scope>
    <source>
        <strain evidence="2">CCUG 4441</strain>
    </source>
</reference>
<dbReference type="EMBL" id="MXAN01000024">
    <property type="protein sequence ID" value="OPH38037.1"/>
    <property type="molecule type" value="Genomic_DNA"/>
</dbReference>
<proteinExistence type="predicted"/>
<evidence type="ECO:0000313" key="2">
    <source>
        <dbReference type="Proteomes" id="UP000191025"/>
    </source>
</evidence>
<accession>A0A1V4GZK3</accession>
<sequence length="86" mass="10364">MDFYKTKPQITNKTRSKTLRNRPILRFKPKKVQRHHPTKTSPLKRKINAIFKIWIFSLRNQRIFLIFLKKFHPPDFFGGGLVQDTL</sequence>
<evidence type="ECO:0000313" key="1">
    <source>
        <dbReference type="EMBL" id="OPH38037.1"/>
    </source>
</evidence>